<accession>A0A382S707</accession>
<proteinExistence type="predicted"/>
<dbReference type="AlphaFoldDB" id="A0A382S707"/>
<dbReference type="Gene3D" id="3.40.50.10330">
    <property type="entry name" value="Probable inorganic polyphosphate/atp-NAD kinase, domain 1"/>
    <property type="match status" value="1"/>
</dbReference>
<gene>
    <name evidence="1" type="ORF">METZ01_LOCUS358550</name>
</gene>
<feature type="non-terminal residue" evidence="1">
    <location>
        <position position="70"/>
    </location>
</feature>
<dbReference type="InterPro" id="IPR017438">
    <property type="entry name" value="ATP-NAD_kinase_N"/>
</dbReference>
<reference evidence="1" key="1">
    <citation type="submission" date="2018-05" db="EMBL/GenBank/DDBJ databases">
        <authorList>
            <person name="Lanie J.A."/>
            <person name="Ng W.-L."/>
            <person name="Kazmierczak K.M."/>
            <person name="Andrzejewski T.M."/>
            <person name="Davidsen T.M."/>
            <person name="Wayne K.J."/>
            <person name="Tettelin H."/>
            <person name="Glass J.I."/>
            <person name="Rusch D."/>
            <person name="Podicherti R."/>
            <person name="Tsui H.-C.T."/>
            <person name="Winkler M.E."/>
        </authorList>
    </citation>
    <scope>NUCLEOTIDE SEQUENCE</scope>
</reference>
<sequence>MFNRIGLITTSGVEAIKTTFNELVDYLRSCERQIILDKCCAKLINSDGYEIFDANELGNHCDLVIAVGGD</sequence>
<evidence type="ECO:0000313" key="1">
    <source>
        <dbReference type="EMBL" id="SVD05696.1"/>
    </source>
</evidence>
<organism evidence="1">
    <name type="scientific">marine metagenome</name>
    <dbReference type="NCBI Taxonomy" id="408172"/>
    <lineage>
        <taxon>unclassified sequences</taxon>
        <taxon>metagenomes</taxon>
        <taxon>ecological metagenomes</taxon>
    </lineage>
</organism>
<dbReference type="EMBL" id="UINC01126913">
    <property type="protein sequence ID" value="SVD05696.1"/>
    <property type="molecule type" value="Genomic_DNA"/>
</dbReference>
<evidence type="ECO:0008006" key="2">
    <source>
        <dbReference type="Google" id="ProtNLM"/>
    </source>
</evidence>
<protein>
    <recommendedName>
        <fullName evidence="2">NAD(+) kinase</fullName>
    </recommendedName>
</protein>
<name>A0A382S707_9ZZZZ</name>